<gene>
    <name evidence="3" type="ORF">C882_3121</name>
</gene>
<protein>
    <recommendedName>
        <fullName evidence="5">FG-GAP repeat protein</fullName>
    </recommendedName>
</protein>
<proteinExistence type="predicted"/>
<dbReference type="SUPFAM" id="SSF69318">
    <property type="entry name" value="Integrin alpha N-terminal domain"/>
    <property type="match status" value="1"/>
</dbReference>
<feature type="chain" id="PRO_5003931454" description="FG-GAP repeat protein" evidence="2">
    <location>
        <begin position="23"/>
        <end position="324"/>
    </location>
</feature>
<evidence type="ECO:0000313" key="4">
    <source>
        <dbReference type="Proteomes" id="UP000009881"/>
    </source>
</evidence>
<keyword evidence="1 2" id="KW-0732">Signal</keyword>
<dbReference type="InterPro" id="IPR028994">
    <property type="entry name" value="Integrin_alpha_N"/>
</dbReference>
<evidence type="ECO:0000256" key="1">
    <source>
        <dbReference type="ARBA" id="ARBA00022729"/>
    </source>
</evidence>
<dbReference type="STRING" id="1238182.C882_3121"/>
<accession>K9H3C6</accession>
<name>K9H3C6_9PROT</name>
<dbReference type="eggNOG" id="ENOG502ZC7S">
    <property type="taxonomic scope" value="Bacteria"/>
</dbReference>
<reference evidence="3 4" key="1">
    <citation type="journal article" date="2013" name="Genome Announc.">
        <title>Draft Genome Sequence of an Alphaproteobacterium, Caenispirillum salinarum AK4(T), Isolated from a Solar Saltern.</title>
        <authorList>
            <person name="Khatri I."/>
            <person name="Singh A."/>
            <person name="Korpole S."/>
            <person name="Pinnaka A.K."/>
            <person name="Subramanian S."/>
        </authorList>
    </citation>
    <scope>NUCLEOTIDE SEQUENCE [LARGE SCALE GENOMIC DNA]</scope>
    <source>
        <strain evidence="3 4">AK4</strain>
    </source>
</reference>
<evidence type="ECO:0000256" key="2">
    <source>
        <dbReference type="SAM" id="SignalP"/>
    </source>
</evidence>
<feature type="signal peptide" evidence="2">
    <location>
        <begin position="1"/>
        <end position="22"/>
    </location>
</feature>
<evidence type="ECO:0008006" key="5">
    <source>
        <dbReference type="Google" id="ProtNLM"/>
    </source>
</evidence>
<dbReference type="Proteomes" id="UP000009881">
    <property type="component" value="Unassembled WGS sequence"/>
</dbReference>
<dbReference type="OrthoDB" id="58662at2"/>
<organism evidence="3 4">
    <name type="scientific">Caenispirillum salinarum AK4</name>
    <dbReference type="NCBI Taxonomy" id="1238182"/>
    <lineage>
        <taxon>Bacteria</taxon>
        <taxon>Pseudomonadati</taxon>
        <taxon>Pseudomonadota</taxon>
        <taxon>Alphaproteobacteria</taxon>
        <taxon>Rhodospirillales</taxon>
        <taxon>Novispirillaceae</taxon>
        <taxon>Caenispirillum</taxon>
    </lineage>
</organism>
<dbReference type="EMBL" id="ANHY01000004">
    <property type="protein sequence ID" value="EKV32057.1"/>
    <property type="molecule type" value="Genomic_DNA"/>
</dbReference>
<evidence type="ECO:0000313" key="3">
    <source>
        <dbReference type="EMBL" id="EKV32057.1"/>
    </source>
</evidence>
<dbReference type="Gene3D" id="2.130.10.130">
    <property type="entry name" value="Integrin alpha, N-terminal"/>
    <property type="match status" value="1"/>
</dbReference>
<dbReference type="InterPro" id="IPR013517">
    <property type="entry name" value="FG-GAP"/>
</dbReference>
<sequence>MRVLILFLLLAGLVVPAPPGGAARAQSVAVDSIGPDGVILTRSGNRYRVSAQGGRLGLVPAAPPLPERGPDAPGLIPHGRAVEGDRDIALAWLARPTPRYAHGVLGDPLEAAALRVRAANGGGIVEHVLPETQVFEDLYPRLADLDGDGRDEVIVVRAHAARGAAVAVYGLRDDALVPLAATEPPGVPNRWINPVGAADFDGDGFVEVAAVETPHIGGVLHVWEWRDGALHHQGSMAGVSNHAIGTPVLDLHAIADMTGDGRPDILLPDQPRTSLRVLTVTPERIREATRISLPGALGTRIVATGHGFVMGTTGGDLAVVPMRP</sequence>
<dbReference type="AlphaFoldDB" id="K9H3C6"/>
<keyword evidence="4" id="KW-1185">Reference proteome</keyword>
<dbReference type="Pfam" id="PF13517">
    <property type="entry name" value="FG-GAP_3"/>
    <property type="match status" value="1"/>
</dbReference>
<dbReference type="RefSeq" id="WP_009539318.1">
    <property type="nucleotide sequence ID" value="NZ_ANHY01000004.1"/>
</dbReference>
<comment type="caution">
    <text evidence="3">The sequence shown here is derived from an EMBL/GenBank/DDBJ whole genome shotgun (WGS) entry which is preliminary data.</text>
</comment>